<dbReference type="InterPro" id="IPR036291">
    <property type="entry name" value="NAD(P)-bd_dom_sf"/>
</dbReference>
<keyword evidence="4" id="KW-1185">Reference proteome</keyword>
<dbReference type="Pfam" id="PF00106">
    <property type="entry name" value="adh_short"/>
    <property type="match status" value="1"/>
</dbReference>
<comment type="similarity">
    <text evidence="1">Belongs to the short-chain dehydrogenases/reductases (SDR) family.</text>
</comment>
<keyword evidence="2" id="KW-0560">Oxidoreductase</keyword>
<protein>
    <submittedName>
        <fullName evidence="3">RDH14 dehydrogenase</fullName>
    </submittedName>
</protein>
<feature type="non-terminal residue" evidence="3">
    <location>
        <position position="1"/>
    </location>
</feature>
<dbReference type="AlphaFoldDB" id="A0A8J7TA61"/>
<dbReference type="SUPFAM" id="SSF51735">
    <property type="entry name" value="NAD(P)-binding Rossmann-fold domains"/>
    <property type="match status" value="1"/>
</dbReference>
<name>A0A8J7TA61_ATRSP</name>
<evidence type="ECO:0000313" key="3">
    <source>
        <dbReference type="EMBL" id="MBN3315708.1"/>
    </source>
</evidence>
<evidence type="ECO:0000256" key="2">
    <source>
        <dbReference type="ARBA" id="ARBA00023002"/>
    </source>
</evidence>
<evidence type="ECO:0000256" key="1">
    <source>
        <dbReference type="ARBA" id="ARBA00006484"/>
    </source>
</evidence>
<evidence type="ECO:0000313" key="4">
    <source>
        <dbReference type="Proteomes" id="UP000736164"/>
    </source>
</evidence>
<dbReference type="InterPro" id="IPR002347">
    <property type="entry name" value="SDR_fam"/>
</dbReference>
<organism evidence="3 4">
    <name type="scientific">Atractosteus spatula</name>
    <name type="common">Alligator gar</name>
    <name type="synonym">Lepisosteus spatula</name>
    <dbReference type="NCBI Taxonomy" id="7917"/>
    <lineage>
        <taxon>Eukaryota</taxon>
        <taxon>Metazoa</taxon>
        <taxon>Chordata</taxon>
        <taxon>Craniata</taxon>
        <taxon>Vertebrata</taxon>
        <taxon>Euteleostomi</taxon>
        <taxon>Actinopterygii</taxon>
        <taxon>Neopterygii</taxon>
        <taxon>Holostei</taxon>
        <taxon>Semionotiformes</taxon>
        <taxon>Lepisosteidae</taxon>
        <taxon>Atractosteus</taxon>
    </lineage>
</organism>
<dbReference type="PANTHER" id="PTHR43157">
    <property type="entry name" value="PHOSPHATIDYLINOSITOL-GLYCAN BIOSYNTHESIS CLASS F PROTEIN-RELATED"/>
    <property type="match status" value="1"/>
</dbReference>
<dbReference type="PANTHER" id="PTHR43157:SF64">
    <property type="entry name" value="RETINOL DEHYDROGENASE 14"/>
    <property type="match status" value="1"/>
</dbReference>
<dbReference type="EMBL" id="JAAWVO010023218">
    <property type="protein sequence ID" value="MBN3315708.1"/>
    <property type="molecule type" value="Genomic_DNA"/>
</dbReference>
<reference evidence="3" key="1">
    <citation type="journal article" date="2021" name="Cell">
        <title>Tracing the genetic footprints of vertebrate landing in non-teleost ray-finned fishes.</title>
        <authorList>
            <person name="Bi X."/>
            <person name="Wang K."/>
            <person name="Yang L."/>
            <person name="Pan H."/>
            <person name="Jiang H."/>
            <person name="Wei Q."/>
            <person name="Fang M."/>
            <person name="Yu H."/>
            <person name="Zhu C."/>
            <person name="Cai Y."/>
            <person name="He Y."/>
            <person name="Gan X."/>
            <person name="Zeng H."/>
            <person name="Yu D."/>
            <person name="Zhu Y."/>
            <person name="Jiang H."/>
            <person name="Qiu Q."/>
            <person name="Yang H."/>
            <person name="Zhang Y.E."/>
            <person name="Wang W."/>
            <person name="Zhu M."/>
            <person name="He S."/>
            <person name="Zhang G."/>
        </authorList>
    </citation>
    <scope>NUCLEOTIDE SEQUENCE</scope>
    <source>
        <strain evidence="3">Allg_001</strain>
    </source>
</reference>
<dbReference type="PRINTS" id="PR00081">
    <property type="entry name" value="GDHRDH"/>
</dbReference>
<sequence>MQEFRLCSFVGGNSGIGKETAIALAARGARVIIACRDVQKAEVAVREIKTRSRSLNVSYMELDLANLQSVREFCKTFLQKEQRLDILINNAGENVFKNQISSYCLPSVLHLQQFRVITLTSSVYKYQKLDFQDLNYNIIPFFTFCRSKLANIYFTQELSRLMEGKGVTAYAVHPGFVQSNWTCHFSILFRVVMQVIMYMFSVSCEVGAQTVIYCAVSADVLQYSGGFFSDCQPAPLRPFARDAGVAKKLWEASERMVKLP</sequence>
<proteinExistence type="inferred from homology"/>
<accession>A0A8J7TA61</accession>
<gene>
    <name evidence="3" type="primary">Rdh14_1</name>
    <name evidence="3" type="ORF">GTO95_0008324</name>
</gene>
<dbReference type="Gene3D" id="3.40.50.720">
    <property type="entry name" value="NAD(P)-binding Rossmann-like Domain"/>
    <property type="match status" value="2"/>
</dbReference>
<comment type="caution">
    <text evidence="3">The sequence shown here is derived from an EMBL/GenBank/DDBJ whole genome shotgun (WGS) entry which is preliminary data.</text>
</comment>
<feature type="non-terminal residue" evidence="3">
    <location>
        <position position="260"/>
    </location>
</feature>
<dbReference type="Proteomes" id="UP000736164">
    <property type="component" value="Unassembled WGS sequence"/>
</dbReference>
<dbReference type="GO" id="GO:0016491">
    <property type="term" value="F:oxidoreductase activity"/>
    <property type="evidence" value="ECO:0007669"/>
    <property type="project" value="UniProtKB-KW"/>
</dbReference>